<name>A0A229UL67_9BACL</name>
<dbReference type="AlphaFoldDB" id="A0A229UL67"/>
<feature type="domain" description="FecR protein" evidence="3">
    <location>
        <begin position="88"/>
        <end position="188"/>
    </location>
</feature>
<evidence type="ECO:0000313" key="5">
    <source>
        <dbReference type="Proteomes" id="UP000215509"/>
    </source>
</evidence>
<evidence type="ECO:0000313" key="4">
    <source>
        <dbReference type="EMBL" id="OXM84111.1"/>
    </source>
</evidence>
<evidence type="ECO:0000256" key="2">
    <source>
        <dbReference type="SAM" id="MobiDB-lite"/>
    </source>
</evidence>
<reference evidence="4 5" key="1">
    <citation type="submission" date="2017-07" db="EMBL/GenBank/DDBJ databases">
        <title>Genome sequencing and assembly of Paenibacillus rigui.</title>
        <authorList>
            <person name="Mayilraj S."/>
        </authorList>
    </citation>
    <scope>NUCLEOTIDE SEQUENCE [LARGE SCALE GENOMIC DNA]</scope>
    <source>
        <strain evidence="4 5">JCM 16352</strain>
    </source>
</reference>
<feature type="compositionally biased region" description="Low complexity" evidence="2">
    <location>
        <begin position="464"/>
        <end position="475"/>
    </location>
</feature>
<feature type="compositionally biased region" description="Gly residues" evidence="2">
    <location>
        <begin position="450"/>
        <end position="463"/>
    </location>
</feature>
<comment type="caution">
    <text evidence="4">The sequence shown here is derived from an EMBL/GenBank/DDBJ whole genome shotgun (WGS) entry which is preliminary data.</text>
</comment>
<evidence type="ECO:0000259" key="3">
    <source>
        <dbReference type="Pfam" id="PF04773"/>
    </source>
</evidence>
<dbReference type="PANTHER" id="PTHR38731:SF1">
    <property type="entry name" value="FECR PROTEIN DOMAIN-CONTAINING PROTEIN"/>
    <property type="match status" value="1"/>
</dbReference>
<keyword evidence="1" id="KW-0175">Coiled coil</keyword>
<protein>
    <recommendedName>
        <fullName evidence="3">FecR protein domain-containing protein</fullName>
    </recommendedName>
</protein>
<dbReference type="InterPro" id="IPR006860">
    <property type="entry name" value="FecR"/>
</dbReference>
<keyword evidence="5" id="KW-1185">Reference proteome</keyword>
<evidence type="ECO:0000256" key="1">
    <source>
        <dbReference type="SAM" id="Coils"/>
    </source>
</evidence>
<dbReference type="Pfam" id="PF04773">
    <property type="entry name" value="FecR"/>
    <property type="match status" value="1"/>
</dbReference>
<accession>A0A229UL67</accession>
<dbReference type="EMBL" id="NMQW01000034">
    <property type="protein sequence ID" value="OXM84111.1"/>
    <property type="molecule type" value="Genomic_DNA"/>
</dbReference>
<dbReference type="Proteomes" id="UP000215509">
    <property type="component" value="Unassembled WGS sequence"/>
</dbReference>
<dbReference type="PANTHER" id="PTHR38731">
    <property type="entry name" value="LIPL45-RELATED LIPOPROTEIN-RELATED"/>
    <property type="match status" value="1"/>
</dbReference>
<organism evidence="4 5">
    <name type="scientific">Paenibacillus rigui</name>
    <dbReference type="NCBI Taxonomy" id="554312"/>
    <lineage>
        <taxon>Bacteria</taxon>
        <taxon>Bacillati</taxon>
        <taxon>Bacillota</taxon>
        <taxon>Bacilli</taxon>
        <taxon>Bacillales</taxon>
        <taxon>Paenibacillaceae</taxon>
        <taxon>Paenibacillus</taxon>
    </lineage>
</organism>
<gene>
    <name evidence="4" type="ORF">CF651_21975</name>
</gene>
<dbReference type="PROSITE" id="PS51257">
    <property type="entry name" value="PROKAR_LIPOPROTEIN"/>
    <property type="match status" value="1"/>
</dbReference>
<feature type="coiled-coil region" evidence="1">
    <location>
        <begin position="357"/>
        <end position="412"/>
    </location>
</feature>
<feature type="region of interest" description="Disordered" evidence="2">
    <location>
        <begin position="433"/>
        <end position="475"/>
    </location>
</feature>
<dbReference type="OrthoDB" id="2888245at2"/>
<proteinExistence type="predicted"/>
<sequence length="706" mass="75461">MIGLERSFHVIKKYRGRAANKISALSAFVASCLVLLVFSAWIGALPAQAAARAAIVVEVHGDVSVKKAGGSKTYTAYEDMSLNQGDMIYTGESSSLVLKIADHDDNMTIGENAEVSISDLVDQGGGKVSKFKIWAGSAWTKVKSLVGSEDEFEVETPTAVMGVRGTLLYTGVDPVTGETKLVVGSGVVGARTITSTNAGEEGFRQTSRYVTVYPSQQLQLDTRNVHSDLKTKVDMVNVDDLVNQASPEVIQAIIQNSLETQQENAQLKQKLLDDLNKGIQKPDPQSILLIKNKDDLNKVGTNFDAFIPQLAKEAVDRKKADLKIIDDSNKKIELPLKKIDLNKLDSLDKQAGLDPEVVKLKEQAEKEQLKYVKELQQVQSNQDKLGLLLKQIENERSKLQEANKQTQADQLKAITDQYLSQLSPEERKRFEEAVKKNNGGDVVTTPVSSGGSGHKGSSGGSTGSGPSAPALISPSSAVTSNAPALVVKAPVGTVIKVLNNGVVIAQADGNGDQEVHIPLTSLVTEGTTVYDKLTIVTELNGVQSAAVSVPAITVDTTSGIFLTSVDKQNQSVTANLTMKNFKGTKALYAVEVHLMYDNRLSYDGDGSVPTNTSTVFGSQPDSVQILKQIKGASSSELIYAATSSQPAPGNFEVDGEQPLISIPLHLTSVDTTNLDVKLVSYMVVDQAGNVIVEFDSGNAPVSVPVP</sequence>